<dbReference type="GO" id="GO:0019674">
    <property type="term" value="P:NAD+ metabolic process"/>
    <property type="evidence" value="ECO:0007669"/>
    <property type="project" value="InterPro"/>
</dbReference>
<dbReference type="RefSeq" id="WP_008522808.1">
    <property type="nucleotide sequence ID" value="NZ_CM001376.1"/>
</dbReference>
<dbReference type="GO" id="GO:0003951">
    <property type="term" value="F:NAD+ kinase activity"/>
    <property type="evidence" value="ECO:0007669"/>
    <property type="project" value="UniProtKB-UniRule"/>
</dbReference>
<protein>
    <recommendedName>
        <fullName evidence="6">NAD kinase</fullName>
        <ecNumber evidence="6">2.7.1.23</ecNumber>
    </recommendedName>
    <alternativeName>
        <fullName evidence="6">ATP-dependent NAD kinase</fullName>
    </alternativeName>
</protein>
<dbReference type="GO" id="GO:0051287">
    <property type="term" value="F:NAD binding"/>
    <property type="evidence" value="ECO:0007669"/>
    <property type="project" value="UniProtKB-ARBA"/>
</dbReference>
<comment type="cofactor">
    <cofactor evidence="6">
        <name>a divalent metal cation</name>
        <dbReference type="ChEBI" id="CHEBI:60240"/>
    </cofactor>
</comment>
<dbReference type="GO" id="GO:0005524">
    <property type="term" value="F:ATP binding"/>
    <property type="evidence" value="ECO:0007669"/>
    <property type="project" value="UniProtKB-KW"/>
</dbReference>
<dbReference type="Gene3D" id="2.60.200.30">
    <property type="entry name" value="Probable inorganic polyphosphate/atp-NAD kinase, domain 2"/>
    <property type="match status" value="1"/>
</dbReference>
<evidence type="ECO:0000256" key="5">
    <source>
        <dbReference type="ARBA" id="ARBA00047925"/>
    </source>
</evidence>
<dbReference type="EMBL" id="CM001376">
    <property type="protein sequence ID" value="EHM13102.1"/>
    <property type="molecule type" value="Genomic_DNA"/>
</dbReference>
<feature type="binding site" evidence="6">
    <location>
        <begin position="140"/>
        <end position="141"/>
    </location>
    <ligand>
        <name>NAD(+)</name>
        <dbReference type="ChEBI" id="CHEBI:57540"/>
    </ligand>
</feature>
<evidence type="ECO:0000256" key="4">
    <source>
        <dbReference type="ARBA" id="ARBA00023027"/>
    </source>
</evidence>
<keyword evidence="6" id="KW-0547">Nucleotide-binding</keyword>
<feature type="binding site" evidence="6">
    <location>
        <position position="151"/>
    </location>
    <ligand>
        <name>NAD(+)</name>
        <dbReference type="ChEBI" id="CHEBI:57540"/>
    </ligand>
</feature>
<comment type="subcellular location">
    <subcellularLocation>
        <location evidence="6">Cytoplasm</location>
    </subcellularLocation>
</comment>
<keyword evidence="8" id="KW-1185">Reference proteome</keyword>
<keyword evidence="4 6" id="KW-0520">NAD</keyword>
<dbReference type="GO" id="GO:0046872">
    <property type="term" value="F:metal ion binding"/>
    <property type="evidence" value="ECO:0007669"/>
    <property type="project" value="UniProtKB-UniRule"/>
</dbReference>
<dbReference type="SUPFAM" id="SSF111331">
    <property type="entry name" value="NAD kinase/diacylglycerol kinase-like"/>
    <property type="match status" value="1"/>
</dbReference>
<dbReference type="HAMAP" id="MF_00361">
    <property type="entry name" value="NAD_kinase"/>
    <property type="match status" value="1"/>
</dbReference>
<name>H0UK93_9BACT</name>
<dbReference type="GO" id="GO:0005737">
    <property type="term" value="C:cytoplasm"/>
    <property type="evidence" value="ECO:0007669"/>
    <property type="project" value="UniProtKB-SubCell"/>
</dbReference>
<evidence type="ECO:0000256" key="1">
    <source>
        <dbReference type="ARBA" id="ARBA00022679"/>
    </source>
</evidence>
<dbReference type="GO" id="GO:0006741">
    <property type="term" value="P:NADP+ biosynthetic process"/>
    <property type="evidence" value="ECO:0007669"/>
    <property type="project" value="UniProtKB-UniRule"/>
</dbReference>
<feature type="active site" description="Proton acceptor" evidence="6">
    <location>
        <position position="65"/>
    </location>
</feature>
<dbReference type="Pfam" id="PF01513">
    <property type="entry name" value="NAD_kinase"/>
    <property type="match status" value="1"/>
</dbReference>
<comment type="caution">
    <text evidence="6">Lacks conserved residue(s) required for the propagation of feature annotation.</text>
</comment>
<dbReference type="PANTHER" id="PTHR20275">
    <property type="entry name" value="NAD KINASE"/>
    <property type="match status" value="1"/>
</dbReference>
<keyword evidence="2 6" id="KW-0418">Kinase</keyword>
<gene>
    <name evidence="6" type="primary">nadK</name>
    <name evidence="7" type="ORF">JonanDRAFT_0716</name>
</gene>
<accession>H0UK93</accession>
<evidence type="ECO:0000256" key="2">
    <source>
        <dbReference type="ARBA" id="ARBA00022777"/>
    </source>
</evidence>
<feature type="binding site" evidence="6">
    <location>
        <begin position="65"/>
        <end position="66"/>
    </location>
    <ligand>
        <name>NAD(+)</name>
        <dbReference type="ChEBI" id="CHEBI:57540"/>
    </ligand>
</feature>
<dbReference type="Proteomes" id="UP000003806">
    <property type="component" value="Chromosome"/>
</dbReference>
<dbReference type="OrthoDB" id="9774737at2"/>
<feature type="binding site" evidence="6">
    <location>
        <position position="168"/>
    </location>
    <ligand>
        <name>NAD(+)</name>
        <dbReference type="ChEBI" id="CHEBI:57540"/>
    </ligand>
</feature>
<dbReference type="STRING" id="885272.JonanDRAFT_0716"/>
<comment type="function">
    <text evidence="6">Involved in the regulation of the intracellular balance of NAD and NADP, and is a key enzyme in the biosynthesis of NADP. Catalyzes specifically the phosphorylation on 2'-hydroxyl of the adenosine moiety of NAD to yield NADP.</text>
</comment>
<dbReference type="HOGENOM" id="CLU_008831_0_0_0"/>
<dbReference type="InterPro" id="IPR017437">
    <property type="entry name" value="ATP-NAD_kinase_PpnK-typ_C"/>
</dbReference>
<feature type="binding site" evidence="6">
    <location>
        <position position="70"/>
    </location>
    <ligand>
        <name>NAD(+)</name>
        <dbReference type="ChEBI" id="CHEBI:57540"/>
    </ligand>
</feature>
<dbReference type="InterPro" id="IPR016064">
    <property type="entry name" value="NAD/diacylglycerol_kinase_sf"/>
</dbReference>
<feature type="binding site" evidence="6">
    <location>
        <position position="239"/>
    </location>
    <ligand>
        <name>NAD(+)</name>
        <dbReference type="ChEBI" id="CHEBI:57540"/>
    </ligand>
</feature>
<proteinExistence type="inferred from homology"/>
<dbReference type="Gene3D" id="3.40.50.10330">
    <property type="entry name" value="Probable inorganic polyphosphate/atp-NAD kinase, domain 1"/>
    <property type="match status" value="1"/>
</dbReference>
<comment type="catalytic activity">
    <reaction evidence="5 6">
        <text>NAD(+) + ATP = ADP + NADP(+) + H(+)</text>
        <dbReference type="Rhea" id="RHEA:18629"/>
        <dbReference type="ChEBI" id="CHEBI:15378"/>
        <dbReference type="ChEBI" id="CHEBI:30616"/>
        <dbReference type="ChEBI" id="CHEBI:57540"/>
        <dbReference type="ChEBI" id="CHEBI:58349"/>
        <dbReference type="ChEBI" id="CHEBI:456216"/>
        <dbReference type="EC" id="2.7.1.23"/>
    </reaction>
</comment>
<keyword evidence="6" id="KW-0963">Cytoplasm</keyword>
<keyword evidence="3 6" id="KW-0521">NADP</keyword>
<dbReference type="eggNOG" id="COG0061">
    <property type="taxonomic scope" value="Bacteria"/>
</dbReference>
<evidence type="ECO:0000313" key="7">
    <source>
        <dbReference type="EMBL" id="EHM13102.1"/>
    </source>
</evidence>
<dbReference type="EC" id="2.7.1.23" evidence="6"/>
<dbReference type="PANTHER" id="PTHR20275:SF0">
    <property type="entry name" value="NAD KINASE"/>
    <property type="match status" value="1"/>
</dbReference>
<evidence type="ECO:0000256" key="3">
    <source>
        <dbReference type="ARBA" id="ARBA00022857"/>
    </source>
</evidence>
<comment type="similarity">
    <text evidence="6">Belongs to the NAD kinase family.</text>
</comment>
<feature type="binding site" evidence="6">
    <location>
        <position position="170"/>
    </location>
    <ligand>
        <name>NAD(+)</name>
        <dbReference type="ChEBI" id="CHEBI:57540"/>
    </ligand>
</feature>
<organism evidence="7 8">
    <name type="scientific">Jonquetella anthropi DSM 22815</name>
    <dbReference type="NCBI Taxonomy" id="885272"/>
    <lineage>
        <taxon>Bacteria</taxon>
        <taxon>Thermotogati</taxon>
        <taxon>Synergistota</taxon>
        <taxon>Synergistia</taxon>
        <taxon>Synergistales</taxon>
        <taxon>Dethiosulfovibrionaceae</taxon>
        <taxon>Jonquetella</taxon>
    </lineage>
</organism>
<keyword evidence="1 6" id="KW-0808">Transferase</keyword>
<sequence length="292" mass="32131">MVPGMMVNLAKPKAMELARRLLDWGEELGVQIRLPQREAHALGCQGDDLQTWCRTVDAAIVIGGDGTFLRAARRILDQGKDIPLFGINVGHLGFLATGTVEGAQSELTQILEGRYTVQKRHTLECRYIRGEEQKQYYALNDFVLYKGTQAKLISVAVEVHGRPMCVFRADGLIVATPTGSTAYALSAGGPIVPPHVPCMVLAPICAHTLYSRPIILAPHDQLSMRPRCEAQTFFSVDGQDGIGVSEGDSLQVSLSERRWVSVITLPQQGYFELLHRKLMWGFDPVGEMSDDA</sequence>
<feature type="binding site" evidence="6">
    <location>
        <begin position="181"/>
        <end position="186"/>
    </location>
    <ligand>
        <name>NAD(+)</name>
        <dbReference type="ChEBI" id="CHEBI:57540"/>
    </ligand>
</feature>
<evidence type="ECO:0000313" key="8">
    <source>
        <dbReference type="Proteomes" id="UP000003806"/>
    </source>
</evidence>
<dbReference type="InterPro" id="IPR002504">
    <property type="entry name" value="NADK"/>
</dbReference>
<dbReference type="Pfam" id="PF20143">
    <property type="entry name" value="NAD_kinase_C"/>
    <property type="match status" value="1"/>
</dbReference>
<dbReference type="AlphaFoldDB" id="H0UK93"/>
<keyword evidence="6" id="KW-0067">ATP-binding</keyword>
<evidence type="ECO:0000256" key="6">
    <source>
        <dbReference type="HAMAP-Rule" id="MF_00361"/>
    </source>
</evidence>
<dbReference type="InterPro" id="IPR017438">
    <property type="entry name" value="ATP-NAD_kinase_N"/>
</dbReference>
<reference evidence="7 8" key="1">
    <citation type="submission" date="2011-11" db="EMBL/GenBank/DDBJ databases">
        <title>The Noncontiguous Finished genome of Jonquetella anthropi DSM 22815.</title>
        <authorList>
            <consortium name="US DOE Joint Genome Institute (JGI-PGF)"/>
            <person name="Lucas S."/>
            <person name="Copeland A."/>
            <person name="Lapidus A."/>
            <person name="Glavina del Rio T."/>
            <person name="Dalin E."/>
            <person name="Tice H."/>
            <person name="Bruce D."/>
            <person name="Goodwin L."/>
            <person name="Pitluck S."/>
            <person name="Peters L."/>
            <person name="Mikhailova N."/>
            <person name="Held B."/>
            <person name="Kyrpides N."/>
            <person name="Mavromatis K."/>
            <person name="Ivanova N."/>
            <person name="Markowitz V."/>
            <person name="Cheng J.-F."/>
            <person name="Hugenholtz P."/>
            <person name="Woyke T."/>
            <person name="Wu D."/>
            <person name="Gronow S."/>
            <person name="Wellnitz S."/>
            <person name="Brambilla E."/>
            <person name="Klenk H.-P."/>
            <person name="Eisen J.A."/>
        </authorList>
    </citation>
    <scope>NUCLEOTIDE SEQUENCE [LARGE SCALE GENOMIC DNA]</scope>
    <source>
        <strain evidence="7 8">DSM 22815</strain>
    </source>
</reference>